<reference evidence="4" key="1">
    <citation type="submission" date="2025-08" db="UniProtKB">
        <authorList>
            <consortium name="RefSeq"/>
        </authorList>
    </citation>
    <scope>IDENTIFICATION</scope>
    <source>
        <tissue evidence="4">Skeletal muscle</tissue>
    </source>
</reference>
<sequence>MKQVIWAQTKACFDPLPPLGDSGAGCRTAAGGKHVFQPSFPASSPYVTTVGGTAFQQPFLVGTEVAHYISGGGFSNVFPMPDYQVTAVKRFLSTSPRLPPASYYNSTGRAYPDLAALSDNYWVVTNRIPMPWVSGTSASTPVVGGIIALINDWRLQRGLPALGFLNPALYRLQEGGNSTALYDVTHGCHLSCLDAAVQGQGFCAGPAWDPVTGWGTPNFPQLLRGLLG</sequence>
<dbReference type="OrthoDB" id="2919105at2759"/>
<dbReference type="PROSITE" id="PS51695">
    <property type="entry name" value="SEDOLISIN"/>
    <property type="match status" value="1"/>
</dbReference>
<dbReference type="GeneID" id="106541888"/>
<dbReference type="RefSeq" id="XP_013912924.1">
    <property type="nucleotide sequence ID" value="XM_014057449.1"/>
</dbReference>
<evidence type="ECO:0000313" key="4">
    <source>
        <dbReference type="RefSeq" id="XP_013912924.1"/>
    </source>
</evidence>
<dbReference type="GO" id="GO:0007417">
    <property type="term" value="P:central nervous system development"/>
    <property type="evidence" value="ECO:0007669"/>
    <property type="project" value="TreeGrafter"/>
</dbReference>
<dbReference type="SUPFAM" id="SSF52743">
    <property type="entry name" value="Subtilisin-like"/>
    <property type="match status" value="1"/>
</dbReference>
<comment type="caution">
    <text evidence="1">Lacks conserved residue(s) required for the propagation of feature annotation.</text>
</comment>
<accession>A0A6I9XBI0</accession>
<dbReference type="KEGG" id="tsr:106541888"/>
<evidence type="ECO:0000256" key="1">
    <source>
        <dbReference type="PROSITE-ProRule" id="PRU01032"/>
    </source>
</evidence>
<dbReference type="GO" id="GO:0006508">
    <property type="term" value="P:proteolysis"/>
    <property type="evidence" value="ECO:0007669"/>
    <property type="project" value="InterPro"/>
</dbReference>
<evidence type="ECO:0000259" key="2">
    <source>
        <dbReference type="PROSITE" id="PS51695"/>
    </source>
</evidence>
<gene>
    <name evidence="4" type="primary">LOC106541888</name>
</gene>
<name>A0A6I9XBI0_9SAUR</name>
<feature type="domain" description="Peptidase S53" evidence="2">
    <location>
        <begin position="1"/>
        <end position="228"/>
    </location>
</feature>
<organism evidence="3 4">
    <name type="scientific">Thamnophis sirtalis</name>
    <dbReference type="NCBI Taxonomy" id="35019"/>
    <lineage>
        <taxon>Eukaryota</taxon>
        <taxon>Metazoa</taxon>
        <taxon>Chordata</taxon>
        <taxon>Craniata</taxon>
        <taxon>Vertebrata</taxon>
        <taxon>Euteleostomi</taxon>
        <taxon>Lepidosauria</taxon>
        <taxon>Squamata</taxon>
        <taxon>Bifurcata</taxon>
        <taxon>Unidentata</taxon>
        <taxon>Episquamata</taxon>
        <taxon>Toxicofera</taxon>
        <taxon>Serpentes</taxon>
        <taxon>Colubroidea</taxon>
        <taxon>Colubridae</taxon>
        <taxon>Natricinae</taxon>
        <taxon>Thamnophis</taxon>
    </lineage>
</organism>
<evidence type="ECO:0000313" key="3">
    <source>
        <dbReference type="Proteomes" id="UP000504617"/>
    </source>
</evidence>
<dbReference type="PANTHER" id="PTHR14218:SF15">
    <property type="entry name" value="TRIPEPTIDYL-PEPTIDASE 1"/>
    <property type="match status" value="1"/>
</dbReference>
<dbReference type="GO" id="GO:0004252">
    <property type="term" value="F:serine-type endopeptidase activity"/>
    <property type="evidence" value="ECO:0007669"/>
    <property type="project" value="InterPro"/>
</dbReference>
<dbReference type="InterPro" id="IPR050819">
    <property type="entry name" value="Tripeptidyl-peptidase_I"/>
</dbReference>
<proteinExistence type="predicted"/>
<dbReference type="PANTHER" id="PTHR14218">
    <property type="entry name" value="PROTEASE S8 TRIPEPTIDYL PEPTIDASE I CLN2"/>
    <property type="match status" value="1"/>
</dbReference>
<dbReference type="Gene3D" id="3.40.50.200">
    <property type="entry name" value="Peptidase S8/S53 domain"/>
    <property type="match status" value="1"/>
</dbReference>
<dbReference type="Proteomes" id="UP000504617">
    <property type="component" value="Unplaced"/>
</dbReference>
<keyword evidence="3" id="KW-1185">Reference proteome</keyword>
<dbReference type="AlphaFoldDB" id="A0A6I9XBI0"/>
<dbReference type="InterPro" id="IPR030400">
    <property type="entry name" value="Sedolisin_dom"/>
</dbReference>
<dbReference type="InterPro" id="IPR036852">
    <property type="entry name" value="Peptidase_S8/S53_dom_sf"/>
</dbReference>
<protein>
    <submittedName>
        <fullName evidence="4">Tripeptidyl-peptidase 1-like</fullName>
    </submittedName>
</protein>
<dbReference type="CDD" id="cd04056">
    <property type="entry name" value="Peptidases_S53"/>
    <property type="match status" value="1"/>
</dbReference>
<dbReference type="GO" id="GO:0008240">
    <property type="term" value="F:tripeptidyl-peptidase activity"/>
    <property type="evidence" value="ECO:0007669"/>
    <property type="project" value="TreeGrafter"/>
</dbReference>